<dbReference type="Pfam" id="PF00106">
    <property type="entry name" value="adh_short"/>
    <property type="match status" value="1"/>
</dbReference>
<evidence type="ECO:0000259" key="1">
    <source>
        <dbReference type="PROSITE" id="PS51819"/>
    </source>
</evidence>
<dbReference type="Gene3D" id="3.10.180.10">
    <property type="entry name" value="2,3-Dihydroxybiphenyl 1,2-Dioxygenase, domain 1"/>
    <property type="match status" value="2"/>
</dbReference>
<dbReference type="Gene3D" id="3.40.50.720">
    <property type="entry name" value="NAD(P)-binding Rossmann-like Domain"/>
    <property type="match status" value="1"/>
</dbReference>
<comment type="caution">
    <text evidence="2">The sequence shown here is derived from an EMBL/GenBank/DDBJ whole genome shotgun (WGS) entry which is preliminary data.</text>
</comment>
<name>A0AAD7UKU1_9STRA</name>
<feature type="domain" description="VOC" evidence="1">
    <location>
        <begin position="44"/>
        <end position="184"/>
    </location>
</feature>
<dbReference type="AlphaFoldDB" id="A0AAD7UKU1"/>
<protein>
    <recommendedName>
        <fullName evidence="1">VOC domain-containing protein</fullName>
    </recommendedName>
</protein>
<dbReference type="PANTHER" id="PTHR43313:SF1">
    <property type="entry name" value="3BETA-HYDROXYSTEROID DEHYDROGENASE DHS-16"/>
    <property type="match status" value="1"/>
</dbReference>
<reference evidence="2" key="1">
    <citation type="submission" date="2023-01" db="EMBL/GenBank/DDBJ databases">
        <title>Metagenome sequencing of chrysophaentin producing Chrysophaeum taylorii.</title>
        <authorList>
            <person name="Davison J."/>
            <person name="Bewley C."/>
        </authorList>
    </citation>
    <scope>NUCLEOTIDE SEQUENCE</scope>
    <source>
        <strain evidence="2">NIES-1699</strain>
    </source>
</reference>
<keyword evidence="3" id="KW-1185">Reference proteome</keyword>
<dbReference type="Proteomes" id="UP001230188">
    <property type="component" value="Unassembled WGS sequence"/>
</dbReference>
<dbReference type="GO" id="GO:0016491">
    <property type="term" value="F:oxidoreductase activity"/>
    <property type="evidence" value="ECO:0007669"/>
    <property type="project" value="TreeGrafter"/>
</dbReference>
<dbReference type="InterPro" id="IPR004360">
    <property type="entry name" value="Glyas_Fos-R_dOase_dom"/>
</dbReference>
<accession>A0AAD7UKU1</accession>
<proteinExistence type="predicted"/>
<dbReference type="GO" id="GO:0008202">
    <property type="term" value="P:steroid metabolic process"/>
    <property type="evidence" value="ECO:0007669"/>
    <property type="project" value="TreeGrafter"/>
</dbReference>
<dbReference type="Pfam" id="PF00903">
    <property type="entry name" value="Glyoxalase"/>
    <property type="match status" value="1"/>
</dbReference>
<dbReference type="InterPro" id="IPR002347">
    <property type="entry name" value="SDR_fam"/>
</dbReference>
<dbReference type="EMBL" id="JAQMWT010000161">
    <property type="protein sequence ID" value="KAJ8608752.1"/>
    <property type="molecule type" value="Genomic_DNA"/>
</dbReference>
<dbReference type="PANTHER" id="PTHR43313">
    <property type="entry name" value="SHORT-CHAIN DEHYDROGENASE/REDUCTASE FAMILY 9C"/>
    <property type="match status" value="1"/>
</dbReference>
<sequence>MSNFCPSDIPPQGLDPVIRWCMLKTAPPRLALGAPLRMDAPPGAVSHITLGVSNAARSAKWYERLGLSRVAEDRGVVVMALPEMDEQYDPLAMMCAGLVWDETLPPWQPLVVLKETAERGYNRLCVVVADVPHEVERLAAAGIVASTTKGESSVASFEDPDGCAVELVAGPEAECGWLLVGVNVRDVATSLAAYMALGFVKVVDERVVLRRTKVRSSVIVKPPNGGFWLELVPSSTPPKHAVSLVVDDLATTVDRLCESENMDPELRRDVLPGRAVDRVAAAFRDPDGGIVELVATQGRARGKDKLVVVTGCDSGFGRMLAISAAVEGFEIVAACYSAAGKRRLVRLAQKTVVADLTTNDGCLEVVAAAKEVVEGLSLSLWALVNNAGACLPGNVEWSPPHDFEHSMALNFMAPVTITYELLPVLKETSGSRVVNVSSTAGFIAMPTLAAYSASKHALEAYSDAFRAEMLPWGLKVVLIEPALMRTPLAMSMAKSWLASFSAASEDRRALYGDKWVDRVAAALEATLDVAADPSETITVLMQALTLPDPPPRMIAGDASALLSLKQKPDAERDAALYEWLFPGDPPAAIVAPREQQP</sequence>
<evidence type="ECO:0000313" key="3">
    <source>
        <dbReference type="Proteomes" id="UP001230188"/>
    </source>
</evidence>
<dbReference type="InterPro" id="IPR036291">
    <property type="entry name" value="NAD(P)-bd_dom_sf"/>
</dbReference>
<dbReference type="SUPFAM" id="SSF54593">
    <property type="entry name" value="Glyoxalase/Bleomycin resistance protein/Dihydroxybiphenyl dioxygenase"/>
    <property type="match status" value="1"/>
</dbReference>
<dbReference type="PROSITE" id="PS51819">
    <property type="entry name" value="VOC"/>
    <property type="match status" value="1"/>
</dbReference>
<dbReference type="InterPro" id="IPR020904">
    <property type="entry name" value="Sc_DH/Rdtase_CS"/>
</dbReference>
<dbReference type="PRINTS" id="PR00081">
    <property type="entry name" value="GDHRDH"/>
</dbReference>
<gene>
    <name evidence="2" type="ORF">CTAYLR_007787</name>
</gene>
<dbReference type="InterPro" id="IPR029068">
    <property type="entry name" value="Glyas_Bleomycin-R_OHBP_Dase"/>
</dbReference>
<evidence type="ECO:0000313" key="2">
    <source>
        <dbReference type="EMBL" id="KAJ8608752.1"/>
    </source>
</evidence>
<dbReference type="PROSITE" id="PS00061">
    <property type="entry name" value="ADH_SHORT"/>
    <property type="match status" value="1"/>
</dbReference>
<dbReference type="SUPFAM" id="SSF51735">
    <property type="entry name" value="NAD(P)-binding Rossmann-fold domains"/>
    <property type="match status" value="1"/>
</dbReference>
<organism evidence="2 3">
    <name type="scientific">Chrysophaeum taylorii</name>
    <dbReference type="NCBI Taxonomy" id="2483200"/>
    <lineage>
        <taxon>Eukaryota</taxon>
        <taxon>Sar</taxon>
        <taxon>Stramenopiles</taxon>
        <taxon>Ochrophyta</taxon>
        <taxon>Pelagophyceae</taxon>
        <taxon>Pelagomonadales</taxon>
        <taxon>Pelagomonadaceae</taxon>
        <taxon>Chrysophaeum</taxon>
    </lineage>
</organism>
<dbReference type="InterPro" id="IPR037523">
    <property type="entry name" value="VOC_core"/>
</dbReference>
<dbReference type="CDD" id="cd06587">
    <property type="entry name" value="VOC"/>
    <property type="match status" value="1"/>
</dbReference>